<evidence type="ECO:0000313" key="2">
    <source>
        <dbReference type="EMBL" id="CEG36068.1"/>
    </source>
</evidence>
<keyword evidence="1" id="KW-0812">Transmembrane</keyword>
<evidence type="ECO:0000313" key="3">
    <source>
        <dbReference type="Proteomes" id="UP000054928"/>
    </source>
</evidence>
<proteinExistence type="predicted"/>
<keyword evidence="1" id="KW-1133">Transmembrane helix</keyword>
<organism evidence="2 3">
    <name type="scientific">Plasmopara halstedii</name>
    <name type="common">Downy mildew of sunflower</name>
    <dbReference type="NCBI Taxonomy" id="4781"/>
    <lineage>
        <taxon>Eukaryota</taxon>
        <taxon>Sar</taxon>
        <taxon>Stramenopiles</taxon>
        <taxon>Oomycota</taxon>
        <taxon>Peronosporomycetes</taxon>
        <taxon>Peronosporales</taxon>
        <taxon>Peronosporaceae</taxon>
        <taxon>Plasmopara</taxon>
    </lineage>
</organism>
<dbReference type="Proteomes" id="UP000054928">
    <property type="component" value="Unassembled WGS sequence"/>
</dbReference>
<reference evidence="3" key="1">
    <citation type="submission" date="2014-09" db="EMBL/GenBank/DDBJ databases">
        <authorList>
            <person name="Sharma Rahul"/>
            <person name="Thines Marco"/>
        </authorList>
    </citation>
    <scope>NUCLEOTIDE SEQUENCE [LARGE SCALE GENOMIC DNA]</scope>
</reference>
<keyword evidence="1" id="KW-0472">Membrane</keyword>
<keyword evidence="3" id="KW-1185">Reference proteome</keyword>
<accession>A0A0P1A657</accession>
<dbReference type="RefSeq" id="XP_024572437.1">
    <property type="nucleotide sequence ID" value="XM_024715713.1"/>
</dbReference>
<feature type="transmembrane region" description="Helical" evidence="1">
    <location>
        <begin position="6"/>
        <end position="25"/>
    </location>
</feature>
<dbReference type="GeneID" id="36395443"/>
<sequence>MSGKLSVIVLALFYHILYLTFYWLLRRLSFVFIRTSTTKENVLNFDRITKAFNYRRS</sequence>
<dbReference type="AlphaFoldDB" id="A0A0P1A657"/>
<evidence type="ECO:0000256" key="1">
    <source>
        <dbReference type="SAM" id="Phobius"/>
    </source>
</evidence>
<dbReference type="EMBL" id="CCYD01000109">
    <property type="protein sequence ID" value="CEG36068.1"/>
    <property type="molecule type" value="Genomic_DNA"/>
</dbReference>
<protein>
    <submittedName>
        <fullName evidence="2">Uncharacterized protein</fullName>
    </submittedName>
</protein>
<name>A0A0P1A657_PLAHL</name>